<evidence type="ECO:0000313" key="1">
    <source>
        <dbReference type="EMBL" id="KAF8481578.1"/>
    </source>
</evidence>
<dbReference type="GO" id="GO:0000160">
    <property type="term" value="P:phosphorelay signal transduction system"/>
    <property type="evidence" value="ECO:0007669"/>
    <property type="project" value="InterPro"/>
</dbReference>
<dbReference type="PANTHER" id="PTHR28242">
    <property type="entry name" value="PHOSPHORELAY INTERMEDIATE PROTEIN YPD1"/>
    <property type="match status" value="1"/>
</dbReference>
<dbReference type="GO" id="GO:0043424">
    <property type="term" value="F:protein histidine kinase binding"/>
    <property type="evidence" value="ECO:0007669"/>
    <property type="project" value="InterPro"/>
</dbReference>
<dbReference type="GO" id="GO:0005737">
    <property type="term" value="C:cytoplasm"/>
    <property type="evidence" value="ECO:0007669"/>
    <property type="project" value="TreeGrafter"/>
</dbReference>
<dbReference type="Proteomes" id="UP000759537">
    <property type="component" value="Unassembled WGS sequence"/>
</dbReference>
<comment type="caution">
    <text evidence="1">The sequence shown here is derived from an EMBL/GenBank/DDBJ whole genome shotgun (WGS) entry which is preliminary data.</text>
</comment>
<evidence type="ECO:0000313" key="2">
    <source>
        <dbReference type="Proteomes" id="UP000759537"/>
    </source>
</evidence>
<accession>A0A9P5MY64</accession>
<name>A0A9P5MY64_9AGAM</name>
<dbReference type="PANTHER" id="PTHR28242:SF52">
    <property type="entry name" value="PHOSPHORELAY INTERMEDIATE PROTEIN YPD1"/>
    <property type="match status" value="1"/>
</dbReference>
<dbReference type="EMBL" id="WHVB01000006">
    <property type="protein sequence ID" value="KAF8481578.1"/>
    <property type="molecule type" value="Genomic_DNA"/>
</dbReference>
<dbReference type="OrthoDB" id="1673781at2759"/>
<sequence>MASTTELAATQQRTSDGIIDQRVFQGIVDLNDIDSTDFSTQMVHTYLAVATSTLADMDRAVGNKDISKLSLLAVSLQDTSDAIGVTEVRRSSSRLREVIRLWSEAERKAGGAAASMDGILAAHGRLKSDFALAKSWLTRYVETGNVPSEEE</sequence>
<dbReference type="InterPro" id="IPR036641">
    <property type="entry name" value="HPT_dom_sf"/>
</dbReference>
<dbReference type="GO" id="GO:0009927">
    <property type="term" value="F:histidine phosphotransfer kinase activity"/>
    <property type="evidence" value="ECO:0007669"/>
    <property type="project" value="InterPro"/>
</dbReference>
<dbReference type="AlphaFoldDB" id="A0A9P5MY64"/>
<dbReference type="GO" id="GO:0005634">
    <property type="term" value="C:nucleus"/>
    <property type="evidence" value="ECO:0007669"/>
    <property type="project" value="TreeGrafter"/>
</dbReference>
<keyword evidence="2" id="KW-1185">Reference proteome</keyword>
<reference evidence="1" key="1">
    <citation type="submission" date="2019-10" db="EMBL/GenBank/DDBJ databases">
        <authorList>
            <consortium name="DOE Joint Genome Institute"/>
            <person name="Kuo A."/>
            <person name="Miyauchi S."/>
            <person name="Kiss E."/>
            <person name="Drula E."/>
            <person name="Kohler A."/>
            <person name="Sanchez-Garcia M."/>
            <person name="Andreopoulos B."/>
            <person name="Barry K.W."/>
            <person name="Bonito G."/>
            <person name="Buee M."/>
            <person name="Carver A."/>
            <person name="Chen C."/>
            <person name="Cichocki N."/>
            <person name="Clum A."/>
            <person name="Culley D."/>
            <person name="Crous P.W."/>
            <person name="Fauchery L."/>
            <person name="Girlanda M."/>
            <person name="Hayes R."/>
            <person name="Keri Z."/>
            <person name="LaButti K."/>
            <person name="Lipzen A."/>
            <person name="Lombard V."/>
            <person name="Magnuson J."/>
            <person name="Maillard F."/>
            <person name="Morin E."/>
            <person name="Murat C."/>
            <person name="Nolan M."/>
            <person name="Ohm R."/>
            <person name="Pangilinan J."/>
            <person name="Pereira M."/>
            <person name="Perotto S."/>
            <person name="Peter M."/>
            <person name="Riley R."/>
            <person name="Sitrit Y."/>
            <person name="Stielow B."/>
            <person name="Szollosi G."/>
            <person name="Zifcakova L."/>
            <person name="Stursova M."/>
            <person name="Spatafora J.W."/>
            <person name="Tedersoo L."/>
            <person name="Vaario L.-M."/>
            <person name="Yamada A."/>
            <person name="Yan M."/>
            <person name="Wang P."/>
            <person name="Xu J."/>
            <person name="Bruns T."/>
            <person name="Baldrian P."/>
            <person name="Vilgalys R."/>
            <person name="Henrissat B."/>
            <person name="Grigoriev I.V."/>
            <person name="Hibbett D."/>
            <person name="Nagy L.G."/>
            <person name="Martin F.M."/>
        </authorList>
    </citation>
    <scope>NUCLEOTIDE SEQUENCE</scope>
    <source>
        <strain evidence="1">Prilba</strain>
    </source>
</reference>
<reference evidence="1" key="2">
    <citation type="journal article" date="2020" name="Nat. Commun.">
        <title>Large-scale genome sequencing of mycorrhizal fungi provides insights into the early evolution of symbiotic traits.</title>
        <authorList>
            <person name="Miyauchi S."/>
            <person name="Kiss E."/>
            <person name="Kuo A."/>
            <person name="Drula E."/>
            <person name="Kohler A."/>
            <person name="Sanchez-Garcia M."/>
            <person name="Morin E."/>
            <person name="Andreopoulos B."/>
            <person name="Barry K.W."/>
            <person name="Bonito G."/>
            <person name="Buee M."/>
            <person name="Carver A."/>
            <person name="Chen C."/>
            <person name="Cichocki N."/>
            <person name="Clum A."/>
            <person name="Culley D."/>
            <person name="Crous P.W."/>
            <person name="Fauchery L."/>
            <person name="Girlanda M."/>
            <person name="Hayes R.D."/>
            <person name="Keri Z."/>
            <person name="LaButti K."/>
            <person name="Lipzen A."/>
            <person name="Lombard V."/>
            <person name="Magnuson J."/>
            <person name="Maillard F."/>
            <person name="Murat C."/>
            <person name="Nolan M."/>
            <person name="Ohm R.A."/>
            <person name="Pangilinan J."/>
            <person name="Pereira M.F."/>
            <person name="Perotto S."/>
            <person name="Peter M."/>
            <person name="Pfister S."/>
            <person name="Riley R."/>
            <person name="Sitrit Y."/>
            <person name="Stielow J.B."/>
            <person name="Szollosi G."/>
            <person name="Zifcakova L."/>
            <person name="Stursova M."/>
            <person name="Spatafora J.W."/>
            <person name="Tedersoo L."/>
            <person name="Vaario L.M."/>
            <person name="Yamada A."/>
            <person name="Yan M."/>
            <person name="Wang P."/>
            <person name="Xu J."/>
            <person name="Bruns T."/>
            <person name="Baldrian P."/>
            <person name="Vilgalys R."/>
            <person name="Dunand C."/>
            <person name="Henrissat B."/>
            <person name="Grigoriev I.V."/>
            <person name="Hibbett D."/>
            <person name="Nagy L.G."/>
            <person name="Martin F.M."/>
        </authorList>
    </citation>
    <scope>NUCLEOTIDE SEQUENCE</scope>
    <source>
        <strain evidence="1">Prilba</strain>
    </source>
</reference>
<gene>
    <name evidence="1" type="ORF">DFH94DRAFT_691219</name>
</gene>
<organism evidence="1 2">
    <name type="scientific">Russula ochroleuca</name>
    <dbReference type="NCBI Taxonomy" id="152965"/>
    <lineage>
        <taxon>Eukaryota</taxon>
        <taxon>Fungi</taxon>
        <taxon>Dikarya</taxon>
        <taxon>Basidiomycota</taxon>
        <taxon>Agaricomycotina</taxon>
        <taxon>Agaricomycetes</taxon>
        <taxon>Russulales</taxon>
        <taxon>Russulaceae</taxon>
        <taxon>Russula</taxon>
    </lineage>
</organism>
<dbReference type="Gene3D" id="1.20.120.160">
    <property type="entry name" value="HPT domain"/>
    <property type="match status" value="1"/>
</dbReference>
<dbReference type="InterPro" id="IPR045871">
    <property type="entry name" value="AHP1-5/YPD1"/>
</dbReference>
<protein>
    <submittedName>
        <fullName evidence="1">Uncharacterized protein</fullName>
    </submittedName>
</protein>
<dbReference type="SUPFAM" id="SSF47226">
    <property type="entry name" value="Histidine-containing phosphotransfer domain, HPT domain"/>
    <property type="match status" value="1"/>
</dbReference>
<proteinExistence type="predicted"/>